<keyword evidence="2" id="KW-1185">Reference proteome</keyword>
<proteinExistence type="predicted"/>
<dbReference type="EMBL" id="MU268549">
    <property type="protein sequence ID" value="KAH7904244.1"/>
    <property type="molecule type" value="Genomic_DNA"/>
</dbReference>
<accession>A0ACB7ZTQ4</accession>
<sequence>MRLGDFSAGILVDGVELEECDITIEPPPLSPPHLNTAEKKTTCWIASAENKKFTIQWKCHSETRELAYSGRIYVDGVRCKSNIMLRGRLGQHDTIRRTNISDSRVRRDLMFSRVEDTGEDVSLNTGTPLVDDDDAGEIVIKIVAGCVGKTRVSTKPRESLCPDARTMKVREGSGSRATDMAAAIHCISLAEAVPRTTVPTTSGFTRNKHPPTVFVFKYRPLGESMLASDAGGGWTVTHTTDEWASFGI</sequence>
<gene>
    <name evidence="1" type="ORF">BJ138DRAFT_946286</name>
</gene>
<evidence type="ECO:0000313" key="2">
    <source>
        <dbReference type="Proteomes" id="UP000790377"/>
    </source>
</evidence>
<evidence type="ECO:0000313" key="1">
    <source>
        <dbReference type="EMBL" id="KAH7904244.1"/>
    </source>
</evidence>
<comment type="caution">
    <text evidence="1">The sequence shown here is derived from an EMBL/GenBank/DDBJ whole genome shotgun (WGS) entry which is preliminary data.</text>
</comment>
<name>A0ACB7ZTQ4_9AGAM</name>
<organism evidence="1 2">
    <name type="scientific">Hygrophoropsis aurantiaca</name>
    <dbReference type="NCBI Taxonomy" id="72124"/>
    <lineage>
        <taxon>Eukaryota</taxon>
        <taxon>Fungi</taxon>
        <taxon>Dikarya</taxon>
        <taxon>Basidiomycota</taxon>
        <taxon>Agaricomycotina</taxon>
        <taxon>Agaricomycetes</taxon>
        <taxon>Agaricomycetidae</taxon>
        <taxon>Boletales</taxon>
        <taxon>Coniophorineae</taxon>
        <taxon>Hygrophoropsidaceae</taxon>
        <taxon>Hygrophoropsis</taxon>
    </lineage>
</organism>
<protein>
    <submittedName>
        <fullName evidence="1">Uncharacterized protein</fullName>
    </submittedName>
</protein>
<reference evidence="1" key="1">
    <citation type="journal article" date="2021" name="New Phytol.">
        <title>Evolutionary innovations through gain and loss of genes in the ectomycorrhizal Boletales.</title>
        <authorList>
            <person name="Wu G."/>
            <person name="Miyauchi S."/>
            <person name="Morin E."/>
            <person name="Kuo A."/>
            <person name="Drula E."/>
            <person name="Varga T."/>
            <person name="Kohler A."/>
            <person name="Feng B."/>
            <person name="Cao Y."/>
            <person name="Lipzen A."/>
            <person name="Daum C."/>
            <person name="Hundley H."/>
            <person name="Pangilinan J."/>
            <person name="Johnson J."/>
            <person name="Barry K."/>
            <person name="LaButti K."/>
            <person name="Ng V."/>
            <person name="Ahrendt S."/>
            <person name="Min B."/>
            <person name="Choi I.G."/>
            <person name="Park H."/>
            <person name="Plett J.M."/>
            <person name="Magnuson J."/>
            <person name="Spatafora J.W."/>
            <person name="Nagy L.G."/>
            <person name="Henrissat B."/>
            <person name="Grigoriev I.V."/>
            <person name="Yang Z.L."/>
            <person name="Xu J."/>
            <person name="Martin F.M."/>
        </authorList>
    </citation>
    <scope>NUCLEOTIDE SEQUENCE</scope>
    <source>
        <strain evidence="1">ATCC 28755</strain>
    </source>
</reference>
<dbReference type="Proteomes" id="UP000790377">
    <property type="component" value="Unassembled WGS sequence"/>
</dbReference>